<dbReference type="InterPro" id="IPR029787">
    <property type="entry name" value="Nucleotide_cyclase"/>
</dbReference>
<dbReference type="EC" id="2.7.7.65" evidence="3"/>
<evidence type="ECO:0000313" key="4">
    <source>
        <dbReference type="Proteomes" id="UP001595839"/>
    </source>
</evidence>
<dbReference type="Pfam" id="PF00990">
    <property type="entry name" value="GGDEF"/>
    <property type="match status" value="1"/>
</dbReference>
<feature type="region of interest" description="Disordered" evidence="1">
    <location>
        <begin position="202"/>
        <end position="230"/>
    </location>
</feature>
<dbReference type="Proteomes" id="UP001595839">
    <property type="component" value="Unassembled WGS sequence"/>
</dbReference>
<dbReference type="InterPro" id="IPR000160">
    <property type="entry name" value="GGDEF_dom"/>
</dbReference>
<dbReference type="SUPFAM" id="SSF55073">
    <property type="entry name" value="Nucleotide cyclase"/>
    <property type="match status" value="1"/>
</dbReference>
<protein>
    <submittedName>
        <fullName evidence="3">GGDEF domain-containing protein</fullName>
        <ecNumber evidence="3">2.7.7.65</ecNumber>
    </submittedName>
</protein>
<evidence type="ECO:0000313" key="3">
    <source>
        <dbReference type="EMBL" id="MFC4506144.1"/>
    </source>
</evidence>
<dbReference type="InterPro" id="IPR043128">
    <property type="entry name" value="Rev_trsase/Diguanyl_cyclase"/>
</dbReference>
<evidence type="ECO:0000256" key="1">
    <source>
        <dbReference type="SAM" id="MobiDB-lite"/>
    </source>
</evidence>
<name>A0ABV9B285_9ACTN</name>
<sequence length="230" mass="25109">MGSALHTRALFGQRTLLLTTAAVPLTGWTVHAIALHRRLASARRDPLTGLHARPGYVQHATRRLTRHGDKVMLVFLDMVGFKAVNDRLGHDTGNALIIAVAERLQQWVGDDGIAARLHGDELAAVLTCPAADRDQRLEQLHHLLHQSVDVDGQAVDVAVSIGASSPSDLNSRDYTYVLRGAEGAMYEHKRERTGLYRIATPKHAGEPTVNGRRLGRTGTTAHPLAPEDLR</sequence>
<keyword evidence="3" id="KW-0548">Nucleotidyltransferase</keyword>
<dbReference type="RefSeq" id="WP_381183630.1">
    <property type="nucleotide sequence ID" value="NZ_JBHSFK010000040.1"/>
</dbReference>
<dbReference type="GO" id="GO:0052621">
    <property type="term" value="F:diguanylate cyclase activity"/>
    <property type="evidence" value="ECO:0007669"/>
    <property type="project" value="UniProtKB-EC"/>
</dbReference>
<accession>A0ABV9B285</accession>
<feature type="domain" description="GGDEF" evidence="2">
    <location>
        <begin position="69"/>
        <end position="203"/>
    </location>
</feature>
<dbReference type="InterPro" id="IPR052163">
    <property type="entry name" value="DGC-Regulatory_Protein"/>
</dbReference>
<dbReference type="PANTHER" id="PTHR46663:SF2">
    <property type="entry name" value="GGDEF DOMAIN-CONTAINING PROTEIN"/>
    <property type="match status" value="1"/>
</dbReference>
<dbReference type="PROSITE" id="PS50887">
    <property type="entry name" value="GGDEF"/>
    <property type="match status" value="1"/>
</dbReference>
<dbReference type="EMBL" id="JBHSFK010000040">
    <property type="protein sequence ID" value="MFC4506144.1"/>
    <property type="molecule type" value="Genomic_DNA"/>
</dbReference>
<evidence type="ECO:0000259" key="2">
    <source>
        <dbReference type="PROSITE" id="PS50887"/>
    </source>
</evidence>
<dbReference type="Gene3D" id="3.30.70.270">
    <property type="match status" value="1"/>
</dbReference>
<dbReference type="NCBIfam" id="TIGR00254">
    <property type="entry name" value="GGDEF"/>
    <property type="match status" value="1"/>
</dbReference>
<dbReference type="SMART" id="SM00267">
    <property type="entry name" value="GGDEF"/>
    <property type="match status" value="1"/>
</dbReference>
<proteinExistence type="predicted"/>
<keyword evidence="3" id="KW-0808">Transferase</keyword>
<organism evidence="3 4">
    <name type="scientific">Streptomyces vulcanius</name>
    <dbReference type="NCBI Taxonomy" id="1441876"/>
    <lineage>
        <taxon>Bacteria</taxon>
        <taxon>Bacillati</taxon>
        <taxon>Actinomycetota</taxon>
        <taxon>Actinomycetes</taxon>
        <taxon>Kitasatosporales</taxon>
        <taxon>Streptomycetaceae</taxon>
        <taxon>Streptomyces</taxon>
    </lineage>
</organism>
<dbReference type="PANTHER" id="PTHR46663">
    <property type="entry name" value="DIGUANYLATE CYCLASE DGCT-RELATED"/>
    <property type="match status" value="1"/>
</dbReference>
<gene>
    <name evidence="3" type="ORF">ACFPIH_43010</name>
</gene>
<keyword evidence="4" id="KW-1185">Reference proteome</keyword>
<dbReference type="CDD" id="cd01949">
    <property type="entry name" value="GGDEF"/>
    <property type="match status" value="1"/>
</dbReference>
<comment type="caution">
    <text evidence="3">The sequence shown here is derived from an EMBL/GenBank/DDBJ whole genome shotgun (WGS) entry which is preliminary data.</text>
</comment>
<reference evidence="4" key="1">
    <citation type="journal article" date="2019" name="Int. J. Syst. Evol. Microbiol.">
        <title>The Global Catalogue of Microorganisms (GCM) 10K type strain sequencing project: providing services to taxonomists for standard genome sequencing and annotation.</title>
        <authorList>
            <consortium name="The Broad Institute Genomics Platform"/>
            <consortium name="The Broad Institute Genome Sequencing Center for Infectious Disease"/>
            <person name="Wu L."/>
            <person name="Ma J."/>
        </authorList>
    </citation>
    <scope>NUCLEOTIDE SEQUENCE [LARGE SCALE GENOMIC DNA]</scope>
    <source>
        <strain evidence="4">CGMCC 4.7177</strain>
    </source>
</reference>